<keyword evidence="1" id="KW-0204">Cytolysis</keyword>
<keyword evidence="1" id="KW-0175">Coiled coil</keyword>
<organism evidence="2 3">
    <name type="scientific">Serratia phage Eta</name>
    <dbReference type="NCBI Taxonomy" id="1282995"/>
    <lineage>
        <taxon>Viruses</taxon>
        <taxon>Duplodnaviria</taxon>
        <taxon>Heunggongvirae</taxon>
        <taxon>Uroviricota</taxon>
        <taxon>Caudoviricetes</taxon>
        <taxon>Sarkviridae</taxon>
        <taxon>Seretavirus</taxon>
        <taxon>Seretavirus eta</taxon>
    </lineage>
</organism>
<keyword evidence="1" id="KW-0578">Host cell lysis by virus</keyword>
<name>R9W0Z5_9CAUD</name>
<sequence length="153" mass="17228">MLMRYKLALVALVLLLVGSLAWTTMHYRDNAISYKKQRDDYGSTIETMQKQQVSVAALDAKYTQELRNAQDTIDKLRADVDAGTKRLSVRAKCVSKASGSGGVGDAGTAELDAAARQDYYRLREMISQQDKHVRYLQDYIRSIMNGEETKANR</sequence>
<comment type="similarity">
    <text evidence="1">Belongs to the Lambdavirus i-spanin family.</text>
</comment>
<dbReference type="KEGG" id="vg:15957274"/>
<protein>
    <recommendedName>
        <fullName evidence="1">Spanin, inner membrane subunit</fullName>
        <shortName evidence="1">i-spanin</shortName>
    </recommendedName>
    <alternativeName>
        <fullName evidence="1">Lysis protein Rz</fullName>
    </alternativeName>
</protein>
<dbReference type="Proteomes" id="UP000014420">
    <property type="component" value="Segment"/>
</dbReference>
<evidence type="ECO:0000256" key="1">
    <source>
        <dbReference type="HAMAP-Rule" id="MF_04137"/>
    </source>
</evidence>
<reference evidence="2 3" key="1">
    <citation type="journal article" date="2014" name="Virol. J.">
        <title>The genome and proteome of Serratia bacteriophage ? which forms unstable lysogens.</title>
        <authorList>
            <person name="Denyes J.M."/>
            <person name="Krell P.J."/>
            <person name="Manderville R.A."/>
            <person name="Ackermann H.W."/>
            <person name="She Y.M."/>
            <person name="Kropinski A.M."/>
        </authorList>
    </citation>
    <scope>NUCLEOTIDE SEQUENCE [LARGE SCALE GENOMIC DNA]</scope>
</reference>
<comment type="function">
    <text evidence="1">Component of the spanin complex that disrupts the host outer membrane and participates in cell lysis during virus exit. The spanin complex conducts the final step in host lysis by disrupting the outer membrane after holin and endolysin action have permeabilized the inner membrane and degraded the host peptidoglycans. Host outer membrane disruption is due to local fusion between the inner and outer membrane performed by the spanin complex.</text>
</comment>
<keyword evidence="1" id="KW-1188">Viral release from host cell</keyword>
<dbReference type="HAMAP" id="MF_04137">
    <property type="entry name" value="I_SPANIN_LAMBDA"/>
    <property type="match status" value="1"/>
</dbReference>
<keyword evidence="3" id="KW-1185">Reference proteome</keyword>
<dbReference type="InterPro" id="IPR004929">
    <property type="entry name" value="I-spanin"/>
</dbReference>
<feature type="coiled-coil region" evidence="1">
    <location>
        <begin position="59"/>
        <end position="86"/>
    </location>
</feature>
<accession>R9W0Z5</accession>
<dbReference type="GO" id="GO:0020002">
    <property type="term" value="C:host cell plasma membrane"/>
    <property type="evidence" value="ECO:0007669"/>
    <property type="project" value="UniProtKB-UniRule"/>
</dbReference>
<proteinExistence type="inferred from homology"/>
<dbReference type="EMBL" id="KC460990">
    <property type="protein sequence ID" value="AGN89494.1"/>
    <property type="molecule type" value="Genomic_DNA"/>
</dbReference>
<dbReference type="RefSeq" id="YP_008130341.1">
    <property type="nucleotide sequence ID" value="NC_021563.1"/>
</dbReference>
<comment type="caution">
    <text evidence="1">Lacks conserved residue(s) required for the propagation of feature annotation.</text>
</comment>
<evidence type="ECO:0000313" key="3">
    <source>
        <dbReference type="Proteomes" id="UP000014420"/>
    </source>
</evidence>
<dbReference type="GO" id="GO:0044659">
    <property type="term" value="P:viral release from host cell by cytolysis"/>
    <property type="evidence" value="ECO:0007669"/>
    <property type="project" value="UniProtKB-UniRule"/>
</dbReference>
<dbReference type="Pfam" id="PF03245">
    <property type="entry name" value="Phage_lysis"/>
    <property type="match status" value="1"/>
</dbReference>
<gene>
    <name evidence="2" type="ORF">Eta_0048</name>
</gene>
<dbReference type="OrthoDB" id="12441at10239"/>
<evidence type="ECO:0000313" key="2">
    <source>
        <dbReference type="EMBL" id="AGN89494.1"/>
    </source>
</evidence>
<comment type="domain">
    <text evidence="1">The coiled coil region is probably involved in host membrane fusion leading to lysis.</text>
</comment>
<dbReference type="GeneID" id="15957274"/>